<protein>
    <recommendedName>
        <fullName evidence="2 5">Superoxide dismutase</fullName>
        <ecNumber evidence="2 5">1.15.1.1</ecNumber>
    </recommendedName>
</protein>
<dbReference type="Gene3D" id="1.10.287.990">
    <property type="entry name" value="Fe,Mn superoxide dismutase (SOD) domain"/>
    <property type="match status" value="1"/>
</dbReference>
<dbReference type="InterPro" id="IPR019833">
    <property type="entry name" value="Mn/Fe_SOD_BS"/>
</dbReference>
<proteinExistence type="inferred from homology"/>
<sequence>MERRDFMQKAGWTGLALSLAPTILLARNKPFELPQLGYTYDAIEPFIDKQTMYIHHQKHHAGYVRKLNNALKGSALEGKLLVDILGQVTTVEENILQNAGGHYNHSLLWETLTPRGKELPGKTLKEAIEQSFVSYEDFLVTFRSAALGVFGSGWAWVCLGDDKKLFICHTPNQNNPLMRQVENTYGTPILGIDVWEHAYYLKYQNDRATYVDNFLKAINWEVVEQKYMEASK</sequence>
<comment type="caution">
    <text evidence="8">The sequence shown here is derived from an EMBL/GenBank/DDBJ whole genome shotgun (WGS) entry which is preliminary data.</text>
</comment>
<reference evidence="9" key="1">
    <citation type="journal article" date="2019" name="Int. J. Syst. Evol. Microbiol.">
        <title>The Global Catalogue of Microorganisms (GCM) 10K type strain sequencing project: providing services to taxonomists for standard genome sequencing and annotation.</title>
        <authorList>
            <consortium name="The Broad Institute Genomics Platform"/>
            <consortium name="The Broad Institute Genome Sequencing Center for Infectious Disease"/>
            <person name="Wu L."/>
            <person name="Ma J."/>
        </authorList>
    </citation>
    <scope>NUCLEOTIDE SEQUENCE [LARGE SCALE GENOMIC DNA]</scope>
    <source>
        <strain evidence="9">JCM 18326</strain>
    </source>
</reference>
<organism evidence="8 9">
    <name type="scientific">Algivirga pacifica</name>
    <dbReference type="NCBI Taxonomy" id="1162670"/>
    <lineage>
        <taxon>Bacteria</taxon>
        <taxon>Pseudomonadati</taxon>
        <taxon>Bacteroidota</taxon>
        <taxon>Cytophagia</taxon>
        <taxon>Cytophagales</taxon>
        <taxon>Flammeovirgaceae</taxon>
        <taxon>Algivirga</taxon>
    </lineage>
</organism>
<dbReference type="InterPro" id="IPR019831">
    <property type="entry name" value="Mn/Fe_SOD_N"/>
</dbReference>
<keyword evidence="9" id="KW-1185">Reference proteome</keyword>
<evidence type="ECO:0000256" key="3">
    <source>
        <dbReference type="ARBA" id="ARBA00022723"/>
    </source>
</evidence>
<gene>
    <name evidence="8" type="ORF">GCM10023331_11630</name>
</gene>
<dbReference type="InterPro" id="IPR019832">
    <property type="entry name" value="Mn/Fe_SOD_C"/>
</dbReference>
<keyword evidence="3 5" id="KW-0479">Metal-binding</keyword>
<dbReference type="PRINTS" id="PR01703">
    <property type="entry name" value="MNSODISMTASE"/>
</dbReference>
<feature type="domain" description="Manganese/iron superoxide dismutase N-terminal" evidence="6">
    <location>
        <begin position="31"/>
        <end position="112"/>
    </location>
</feature>
<dbReference type="PANTHER" id="PTHR43595:SF2">
    <property type="entry name" value="SMALL RIBOSOMAL SUBUNIT PROTEIN MS42"/>
    <property type="match status" value="1"/>
</dbReference>
<evidence type="ECO:0000256" key="2">
    <source>
        <dbReference type="ARBA" id="ARBA00012682"/>
    </source>
</evidence>
<evidence type="ECO:0000313" key="9">
    <source>
        <dbReference type="Proteomes" id="UP001500298"/>
    </source>
</evidence>
<evidence type="ECO:0000259" key="6">
    <source>
        <dbReference type="Pfam" id="PF00081"/>
    </source>
</evidence>
<evidence type="ECO:0000256" key="5">
    <source>
        <dbReference type="RuleBase" id="RU000414"/>
    </source>
</evidence>
<evidence type="ECO:0000259" key="7">
    <source>
        <dbReference type="Pfam" id="PF02777"/>
    </source>
</evidence>
<dbReference type="InterPro" id="IPR036324">
    <property type="entry name" value="Mn/Fe_SOD_N_sf"/>
</dbReference>
<dbReference type="Gene3D" id="3.55.40.20">
    <property type="entry name" value="Iron/manganese superoxide dismutase, C-terminal domain"/>
    <property type="match status" value="1"/>
</dbReference>
<keyword evidence="4 5" id="KW-0560">Oxidoreductase</keyword>
<comment type="catalytic activity">
    <reaction evidence="5">
        <text>2 superoxide + 2 H(+) = H2O2 + O2</text>
        <dbReference type="Rhea" id="RHEA:20696"/>
        <dbReference type="ChEBI" id="CHEBI:15378"/>
        <dbReference type="ChEBI" id="CHEBI:15379"/>
        <dbReference type="ChEBI" id="CHEBI:16240"/>
        <dbReference type="ChEBI" id="CHEBI:18421"/>
        <dbReference type="EC" id="1.15.1.1"/>
    </reaction>
</comment>
<dbReference type="Proteomes" id="UP001500298">
    <property type="component" value="Unassembled WGS sequence"/>
</dbReference>
<feature type="domain" description="Manganese/iron superoxide dismutase C-terminal" evidence="7">
    <location>
        <begin position="122"/>
        <end position="225"/>
    </location>
</feature>
<dbReference type="SUPFAM" id="SSF54719">
    <property type="entry name" value="Fe,Mn superoxide dismutase (SOD), C-terminal domain"/>
    <property type="match status" value="1"/>
</dbReference>
<dbReference type="EC" id="1.15.1.1" evidence="2 5"/>
<name>A0ABP9D4U4_9BACT</name>
<dbReference type="Pfam" id="PF00081">
    <property type="entry name" value="Sod_Fe_N"/>
    <property type="match status" value="1"/>
</dbReference>
<accession>A0ABP9D4U4</accession>
<dbReference type="EMBL" id="BAABJX010000020">
    <property type="protein sequence ID" value="GAA4828277.1"/>
    <property type="molecule type" value="Genomic_DNA"/>
</dbReference>
<comment type="function">
    <text evidence="5">Destroys radicals which are normally produced within the cells and which are toxic to biological systems.</text>
</comment>
<dbReference type="InterPro" id="IPR036314">
    <property type="entry name" value="SOD_C_sf"/>
</dbReference>
<evidence type="ECO:0000256" key="1">
    <source>
        <dbReference type="ARBA" id="ARBA00008714"/>
    </source>
</evidence>
<dbReference type="SUPFAM" id="SSF46609">
    <property type="entry name" value="Fe,Mn superoxide dismutase (SOD), N-terminal domain"/>
    <property type="match status" value="1"/>
</dbReference>
<comment type="similarity">
    <text evidence="1 5">Belongs to the iron/manganese superoxide dismutase family.</text>
</comment>
<dbReference type="PROSITE" id="PS00088">
    <property type="entry name" value="SOD_MN"/>
    <property type="match status" value="1"/>
</dbReference>
<dbReference type="PANTHER" id="PTHR43595">
    <property type="entry name" value="37S RIBOSOMAL PROTEIN S26, MITOCHONDRIAL"/>
    <property type="match status" value="1"/>
</dbReference>
<dbReference type="PIRSF" id="PIRSF000349">
    <property type="entry name" value="SODismutase"/>
    <property type="match status" value="1"/>
</dbReference>
<evidence type="ECO:0000256" key="4">
    <source>
        <dbReference type="ARBA" id="ARBA00023002"/>
    </source>
</evidence>
<evidence type="ECO:0000313" key="8">
    <source>
        <dbReference type="EMBL" id="GAA4828277.1"/>
    </source>
</evidence>
<dbReference type="RefSeq" id="WP_345369997.1">
    <property type="nucleotide sequence ID" value="NZ_BAABJX010000020.1"/>
</dbReference>
<dbReference type="Pfam" id="PF02777">
    <property type="entry name" value="Sod_Fe_C"/>
    <property type="match status" value="1"/>
</dbReference>
<dbReference type="InterPro" id="IPR001189">
    <property type="entry name" value="Mn/Fe_SOD"/>
</dbReference>